<dbReference type="PROSITE" id="PS51257">
    <property type="entry name" value="PROKAR_LIPOPROTEIN"/>
    <property type="match status" value="1"/>
</dbReference>
<dbReference type="GO" id="GO:0030313">
    <property type="term" value="C:cell envelope"/>
    <property type="evidence" value="ECO:0007669"/>
    <property type="project" value="UniProtKB-SubCell"/>
</dbReference>
<dbReference type="InterPro" id="IPR006059">
    <property type="entry name" value="SBP"/>
</dbReference>
<comment type="subcellular location">
    <subcellularLocation>
        <location evidence="1">Cell envelope</location>
    </subcellularLocation>
</comment>
<proteinExistence type="inferred from homology"/>
<dbReference type="RefSeq" id="WP_180701693.1">
    <property type="nucleotide sequence ID" value="NZ_CAPILH010000044.1"/>
</dbReference>
<evidence type="ECO:0000313" key="5">
    <source>
        <dbReference type="EMBL" id="CED94150.1"/>
    </source>
</evidence>
<dbReference type="GeneID" id="82205577"/>
<keyword evidence="4" id="KW-0732">Signal</keyword>
<evidence type="ECO:0000256" key="1">
    <source>
        <dbReference type="ARBA" id="ARBA00004196"/>
    </source>
</evidence>
<protein>
    <submittedName>
        <fullName evidence="5">ABC transporter, substrate-binding protein</fullName>
    </submittedName>
</protein>
<evidence type="ECO:0000313" key="6">
    <source>
        <dbReference type="Proteomes" id="UP000245622"/>
    </source>
</evidence>
<accession>A0A1V1I1R2</accession>
<dbReference type="KEGG" id="ril:CRIB_1543"/>
<evidence type="ECO:0000256" key="4">
    <source>
        <dbReference type="ARBA" id="ARBA00022729"/>
    </source>
</evidence>
<dbReference type="CDD" id="cd14748">
    <property type="entry name" value="PBP2_UgpB"/>
    <property type="match status" value="1"/>
</dbReference>
<dbReference type="PANTHER" id="PTHR43649:SF31">
    <property type="entry name" value="SN-GLYCEROL-3-PHOSPHATE-BINDING PERIPLASMIC PROTEIN UGPB"/>
    <property type="match status" value="1"/>
</dbReference>
<dbReference type="Proteomes" id="UP000245622">
    <property type="component" value="Chromosome 1"/>
</dbReference>
<gene>
    <name evidence="5" type="ORF">CRIB_1543</name>
</gene>
<dbReference type="Gene3D" id="3.40.190.10">
    <property type="entry name" value="Periplasmic binding protein-like II"/>
    <property type="match status" value="1"/>
</dbReference>
<comment type="similarity">
    <text evidence="2">Belongs to the bacterial solute-binding protein 1 family.</text>
</comment>
<sequence length="420" mass="47077">MKFKKILPLAISLSLMVGCSGKKQSDTPTNEEIVTEIKNPVEITFWHAMSGDQEKSLQGLVDKFQKENPNITVTLQNQSSYPDLQQKITATTASPKDLPTMTQAYPDWLLNAIDENLVLDLKPYIEHETLKFDNYDDIVKGFREASTLDGKIYGIPFNKSTEVLWYNKTLFDKLNLTVPKTYEEFAKVAKEIKDKENIVAGGFDSLSNYYTTYLKNEGVVFDSKLDPTNEASTKAVNYYLDGIKNGYFRIAGTDKYLSSPFGNETIAMLVGSNASETFVKQGVNNKFEIGVAPYPAKEVMQQGTDLFVFNSATAEQKTAAYEFLKFLTTKENQITWAKDTGYIPVRESAINSDEYKNSGSLIAPIISDATKNLFTNPLVKGMDSAFRESNTVLESILAEKNPDVKSKLESFKSTLMSIWE</sequence>
<evidence type="ECO:0000256" key="2">
    <source>
        <dbReference type="ARBA" id="ARBA00008520"/>
    </source>
</evidence>
<reference evidence="5 6" key="1">
    <citation type="submission" date="2014-04" db="EMBL/GenBank/DDBJ databases">
        <authorList>
            <person name="Hornung B.V."/>
        </authorList>
    </citation>
    <scope>NUCLEOTIDE SEQUENCE [LARGE SCALE GENOMIC DNA]</scope>
    <source>
        <strain evidence="5 6">CRIB</strain>
    </source>
</reference>
<organism evidence="5 6">
    <name type="scientific">Romboutsia ilealis</name>
    <dbReference type="NCBI Taxonomy" id="1115758"/>
    <lineage>
        <taxon>Bacteria</taxon>
        <taxon>Bacillati</taxon>
        <taxon>Bacillota</taxon>
        <taxon>Clostridia</taxon>
        <taxon>Peptostreptococcales</taxon>
        <taxon>Peptostreptococcaceae</taxon>
        <taxon>Romboutsia</taxon>
    </lineage>
</organism>
<evidence type="ECO:0000256" key="3">
    <source>
        <dbReference type="ARBA" id="ARBA00022448"/>
    </source>
</evidence>
<keyword evidence="6" id="KW-1185">Reference proteome</keyword>
<dbReference type="SUPFAM" id="SSF53850">
    <property type="entry name" value="Periplasmic binding protein-like II"/>
    <property type="match status" value="1"/>
</dbReference>
<dbReference type="InterPro" id="IPR050490">
    <property type="entry name" value="Bact_solute-bd_prot1"/>
</dbReference>
<dbReference type="Pfam" id="PF13416">
    <property type="entry name" value="SBP_bac_8"/>
    <property type="match status" value="1"/>
</dbReference>
<name>A0A1V1I1R2_9FIRM</name>
<dbReference type="EMBL" id="LN555523">
    <property type="protein sequence ID" value="CED94150.1"/>
    <property type="molecule type" value="Genomic_DNA"/>
</dbReference>
<keyword evidence="3" id="KW-0813">Transport</keyword>
<dbReference type="AlphaFoldDB" id="A0A1V1I1R2"/>
<dbReference type="PANTHER" id="PTHR43649">
    <property type="entry name" value="ARABINOSE-BINDING PROTEIN-RELATED"/>
    <property type="match status" value="1"/>
</dbReference>